<feature type="domain" description="CBS" evidence="3">
    <location>
        <begin position="232"/>
        <end position="288"/>
    </location>
</feature>
<dbReference type="Pfam" id="PF03445">
    <property type="entry name" value="DUF294"/>
    <property type="match status" value="1"/>
</dbReference>
<evidence type="ECO:0000256" key="2">
    <source>
        <dbReference type="PROSITE-ProRule" id="PRU00703"/>
    </source>
</evidence>
<reference evidence="4 5" key="1">
    <citation type="submission" date="2019-08" db="EMBL/GenBank/DDBJ databases">
        <title>Parahaliea maris sp. nov., isolated from the surface seawater.</title>
        <authorList>
            <person name="Liu Y."/>
        </authorList>
    </citation>
    <scope>NUCLEOTIDE SEQUENCE [LARGE SCALE GENOMIC DNA]</scope>
    <source>
        <strain evidence="4 5">HSLHS9</strain>
    </source>
</reference>
<dbReference type="InterPro" id="IPR018490">
    <property type="entry name" value="cNMP-bd_dom_sf"/>
</dbReference>
<dbReference type="CDD" id="cd05401">
    <property type="entry name" value="NT_GlnE_GlnD_like"/>
    <property type="match status" value="1"/>
</dbReference>
<evidence type="ECO:0000256" key="1">
    <source>
        <dbReference type="ARBA" id="ARBA00023122"/>
    </source>
</evidence>
<feature type="domain" description="CBS" evidence="3">
    <location>
        <begin position="168"/>
        <end position="225"/>
    </location>
</feature>
<dbReference type="Pfam" id="PF10335">
    <property type="entry name" value="DUF294_C"/>
    <property type="match status" value="1"/>
</dbReference>
<keyword evidence="1 2" id="KW-0129">CBS domain</keyword>
<accession>A0A5C9A2D6</accession>
<dbReference type="AlphaFoldDB" id="A0A5C9A2D6"/>
<evidence type="ECO:0000313" key="5">
    <source>
        <dbReference type="Proteomes" id="UP000321039"/>
    </source>
</evidence>
<dbReference type="InterPro" id="IPR018821">
    <property type="entry name" value="DUF294_put_nucleoTrafse_sb-bd"/>
</dbReference>
<dbReference type="InterPro" id="IPR051257">
    <property type="entry name" value="Diverse_CBS-Domain"/>
</dbReference>
<dbReference type="GO" id="GO:0008773">
    <property type="term" value="F:[protein-PII] uridylyltransferase activity"/>
    <property type="evidence" value="ECO:0007669"/>
    <property type="project" value="InterPro"/>
</dbReference>
<name>A0A5C9A2D6_9GAMM</name>
<dbReference type="Gene3D" id="2.60.120.10">
    <property type="entry name" value="Jelly Rolls"/>
    <property type="match status" value="1"/>
</dbReference>
<dbReference type="PANTHER" id="PTHR43080">
    <property type="entry name" value="CBS DOMAIN-CONTAINING PROTEIN CBSX3, MITOCHONDRIAL"/>
    <property type="match status" value="1"/>
</dbReference>
<dbReference type="InterPro" id="IPR014710">
    <property type="entry name" value="RmlC-like_jellyroll"/>
</dbReference>
<dbReference type="CDD" id="cd00038">
    <property type="entry name" value="CAP_ED"/>
    <property type="match status" value="1"/>
</dbReference>
<dbReference type="RefSeq" id="WP_148068506.1">
    <property type="nucleotide sequence ID" value="NZ_VRZA01000003.1"/>
</dbReference>
<gene>
    <name evidence="4" type="ORF">FV139_11230</name>
</gene>
<dbReference type="PANTHER" id="PTHR43080:SF2">
    <property type="entry name" value="CBS DOMAIN-CONTAINING PROTEIN"/>
    <property type="match status" value="1"/>
</dbReference>
<evidence type="ECO:0000313" key="4">
    <source>
        <dbReference type="EMBL" id="TXS94164.1"/>
    </source>
</evidence>
<protein>
    <submittedName>
        <fullName evidence="4">Cyclic nucleotide-binding/CBS domain-containing protein</fullName>
    </submittedName>
</protein>
<dbReference type="Gene3D" id="3.10.580.10">
    <property type="entry name" value="CBS-domain"/>
    <property type="match status" value="1"/>
</dbReference>
<evidence type="ECO:0000259" key="3">
    <source>
        <dbReference type="PROSITE" id="PS51371"/>
    </source>
</evidence>
<dbReference type="InterPro" id="IPR000595">
    <property type="entry name" value="cNMP-bd_dom"/>
</dbReference>
<dbReference type="Pfam" id="PF00571">
    <property type="entry name" value="CBS"/>
    <property type="match status" value="2"/>
</dbReference>
<dbReference type="SUPFAM" id="SSF54631">
    <property type="entry name" value="CBS-domain pair"/>
    <property type="match status" value="1"/>
</dbReference>
<dbReference type="Proteomes" id="UP000321039">
    <property type="component" value="Unassembled WGS sequence"/>
</dbReference>
<dbReference type="InterPro" id="IPR000644">
    <property type="entry name" value="CBS_dom"/>
</dbReference>
<dbReference type="SUPFAM" id="SSF51206">
    <property type="entry name" value="cAMP-binding domain-like"/>
    <property type="match status" value="1"/>
</dbReference>
<dbReference type="PROSITE" id="PS51371">
    <property type="entry name" value="CBS"/>
    <property type="match status" value="2"/>
</dbReference>
<keyword evidence="5" id="KW-1185">Reference proteome</keyword>
<dbReference type="CDD" id="cd04587">
    <property type="entry name" value="CBS_pair_CAP-ED_NT_Pol-beta-like_DUF294_assoc"/>
    <property type="match status" value="1"/>
</dbReference>
<comment type="caution">
    <text evidence="4">The sequence shown here is derived from an EMBL/GenBank/DDBJ whole genome shotgun (WGS) entry which is preliminary data.</text>
</comment>
<dbReference type="InterPro" id="IPR005105">
    <property type="entry name" value="GlnD_Uridyltrans_N"/>
</dbReference>
<dbReference type="EMBL" id="VRZA01000003">
    <property type="protein sequence ID" value="TXS94164.1"/>
    <property type="molecule type" value="Genomic_DNA"/>
</dbReference>
<dbReference type="InterPro" id="IPR046342">
    <property type="entry name" value="CBS_dom_sf"/>
</dbReference>
<organism evidence="4 5">
    <name type="scientific">Parahaliea maris</name>
    <dbReference type="NCBI Taxonomy" id="2716870"/>
    <lineage>
        <taxon>Bacteria</taxon>
        <taxon>Pseudomonadati</taxon>
        <taxon>Pseudomonadota</taxon>
        <taxon>Gammaproteobacteria</taxon>
        <taxon>Cellvibrionales</taxon>
        <taxon>Halieaceae</taxon>
        <taxon>Parahaliea</taxon>
    </lineage>
</organism>
<proteinExistence type="predicted"/>
<sequence length="628" mass="70274">MSSADQHEPASGSRAISPELQSLVDFLGQTLPFNELDPDTLRASAADMEVIYHRQGERLVTGDGSGLRVVRSGAIDLRDGQNKLLDRLGEGESFHLERLNQAHSEGVTATVIEDTLLYHLPNHRYLALREAHRDFDRYFHTQRSRRLRRAARYESQPHAMTQAVASVMTSDLLTVRPDTPISETARAMTARRVSSVFVMDGETLAGIVTDRDLRERVLAADRSPETATRDIMTADVRWLQAEASLFEALLTMTRYGCHHLPVLRDNKLCGVVTTSDLMLARQDDPVFLVQHIYRQEEVAGIQSLLQGVPNLMVQWVNTGIRARQVSRVLTAISDAVTVRLLQIAEARLGPPPVPYCWAGFGSQGRQEQLLGADQDNGLIIDNSMGEEHADYFQRLAQSVCDGLDTCGYPYCNGNVMAMNPEWRLPLAQWQEKVRSWTRTPTPDAVMRVSIFFDLRAIHGDASLCEQLQQTMLSASSDNTIFLAALAQNALDNPAPLGIFRRFVVDRDGQHRDSLDLKKHGVMPITDIVRLHALGHRVAAVNTDERLLALEQAGALAKVDARNLTDALHCLQRLRLQNHVEQQLRGEKVSNFLNPRNLSKMAREQLRDAFSIIHDAQAGVRLRFRQGMG</sequence>
<dbReference type="SMART" id="SM00116">
    <property type="entry name" value="CBS"/>
    <property type="match status" value="2"/>
</dbReference>